<keyword evidence="1" id="KW-0238">DNA-binding</keyword>
<organism evidence="2 3">
    <name type="scientific">Clostridium thermosuccinogenes</name>
    <dbReference type="NCBI Taxonomy" id="84032"/>
    <lineage>
        <taxon>Bacteria</taxon>
        <taxon>Bacillati</taxon>
        <taxon>Bacillota</taxon>
        <taxon>Clostridia</taxon>
        <taxon>Eubacteriales</taxon>
        <taxon>Clostridiaceae</taxon>
        <taxon>Clostridium</taxon>
    </lineage>
</organism>
<protein>
    <submittedName>
        <fullName evidence="2">Rrf2 family transcriptional regulator</fullName>
    </submittedName>
</protein>
<keyword evidence="3" id="KW-1185">Reference proteome</keyword>
<dbReference type="GO" id="GO:0003700">
    <property type="term" value="F:DNA-binding transcription factor activity"/>
    <property type="evidence" value="ECO:0007669"/>
    <property type="project" value="TreeGrafter"/>
</dbReference>
<dbReference type="KEGG" id="cthd:CDO33_16260"/>
<evidence type="ECO:0000256" key="1">
    <source>
        <dbReference type="ARBA" id="ARBA00023125"/>
    </source>
</evidence>
<accession>A0A2K2FN06</accession>
<proteinExistence type="predicted"/>
<dbReference type="PROSITE" id="PS51197">
    <property type="entry name" value="HTH_RRF2_2"/>
    <property type="match status" value="1"/>
</dbReference>
<dbReference type="InterPro" id="IPR036390">
    <property type="entry name" value="WH_DNA-bd_sf"/>
</dbReference>
<dbReference type="SUPFAM" id="SSF46785">
    <property type="entry name" value="Winged helix' DNA-binding domain"/>
    <property type="match status" value="1"/>
</dbReference>
<dbReference type="AlphaFoldDB" id="A0A2K2FN06"/>
<dbReference type="InterPro" id="IPR030489">
    <property type="entry name" value="TR_Rrf2-type_CS"/>
</dbReference>
<dbReference type="GO" id="GO:0003677">
    <property type="term" value="F:DNA binding"/>
    <property type="evidence" value="ECO:0007669"/>
    <property type="project" value="UniProtKB-KW"/>
</dbReference>
<dbReference type="EMBL" id="NIOJ01000001">
    <property type="protein sequence ID" value="PNU01480.1"/>
    <property type="molecule type" value="Genomic_DNA"/>
</dbReference>
<evidence type="ECO:0000313" key="3">
    <source>
        <dbReference type="Proteomes" id="UP000236151"/>
    </source>
</evidence>
<evidence type="ECO:0000313" key="2">
    <source>
        <dbReference type="EMBL" id="PNU01480.1"/>
    </source>
</evidence>
<dbReference type="InterPro" id="IPR000944">
    <property type="entry name" value="Tscrpt_reg_Rrf2"/>
</dbReference>
<name>A0A2K2FN06_9CLOT</name>
<dbReference type="PANTHER" id="PTHR33221:SF5">
    <property type="entry name" value="HTH-TYPE TRANSCRIPTIONAL REGULATOR ISCR"/>
    <property type="match status" value="1"/>
</dbReference>
<dbReference type="Pfam" id="PF02082">
    <property type="entry name" value="Rrf2"/>
    <property type="match status" value="1"/>
</dbReference>
<dbReference type="PANTHER" id="PTHR33221">
    <property type="entry name" value="WINGED HELIX-TURN-HELIX TRANSCRIPTIONAL REGULATOR, RRF2 FAMILY"/>
    <property type="match status" value="1"/>
</dbReference>
<dbReference type="InterPro" id="IPR036388">
    <property type="entry name" value="WH-like_DNA-bd_sf"/>
</dbReference>
<dbReference type="RefSeq" id="WP_103079709.1">
    <property type="nucleotide sequence ID" value="NZ_CP021850.1"/>
</dbReference>
<dbReference type="Proteomes" id="UP000236151">
    <property type="component" value="Unassembled WGS sequence"/>
</dbReference>
<gene>
    <name evidence="2" type="ORF">CDQ84_00270</name>
</gene>
<reference evidence="2 3" key="1">
    <citation type="submission" date="2017-06" db="EMBL/GenBank/DDBJ databases">
        <title>Investigating the central metabolism of Clostridium thermosuccinogenes.</title>
        <authorList>
            <person name="Koendjbiharie J.G."/>
            <person name="van Kranenburg R."/>
        </authorList>
    </citation>
    <scope>NUCLEOTIDE SEQUENCE [LARGE SCALE GENOMIC DNA]</scope>
    <source>
        <strain evidence="2 3">DSM 5806</strain>
    </source>
</reference>
<dbReference type="Gene3D" id="1.10.10.10">
    <property type="entry name" value="Winged helix-like DNA-binding domain superfamily/Winged helix DNA-binding domain"/>
    <property type="match status" value="1"/>
</dbReference>
<dbReference type="OrthoDB" id="9808360at2"/>
<dbReference type="NCBIfam" id="TIGR00738">
    <property type="entry name" value="rrf2_super"/>
    <property type="match status" value="1"/>
</dbReference>
<dbReference type="PROSITE" id="PS01332">
    <property type="entry name" value="HTH_RRF2_1"/>
    <property type="match status" value="1"/>
</dbReference>
<sequence>MKLSTKGRYGLRAMVDLAVHSSADAVSIKSIAERQQISENYLEQVFSVLRKTGLVKSIKGAQGGYILAQEPSKIRVGDVLEVMEGNLEVVETGDEFQKGNSLVETVIASQVWDKINSCINEVVFSITLQDLVDEYKKRNSDQGYMYYI</sequence>
<comment type="caution">
    <text evidence="2">The sequence shown here is derived from an EMBL/GenBank/DDBJ whole genome shotgun (WGS) entry which is preliminary data.</text>
</comment>
<dbReference type="FunFam" id="1.10.10.10:FF:000164">
    <property type="entry name" value="Transcriptional regulator, Rrf2 family"/>
    <property type="match status" value="1"/>
</dbReference>
<dbReference type="GO" id="GO:0005829">
    <property type="term" value="C:cytosol"/>
    <property type="evidence" value="ECO:0007669"/>
    <property type="project" value="TreeGrafter"/>
</dbReference>